<dbReference type="RefSeq" id="WP_211870041.1">
    <property type="nucleotide sequence ID" value="NZ_JAAEDI010000018.1"/>
</dbReference>
<dbReference type="EMBL" id="JAAEDI010000018">
    <property type="protein sequence ID" value="MBR0651372.1"/>
    <property type="molecule type" value="Genomic_DNA"/>
</dbReference>
<sequence length="68" mass="7332">MSTYPRSDADARYTLARLSELLPMAQQALLTLGVDTTIATSIGQEATALRQEIIAVREALPESRSVLG</sequence>
<evidence type="ECO:0000313" key="2">
    <source>
        <dbReference type="Proteomes" id="UP000698752"/>
    </source>
</evidence>
<keyword evidence="2" id="KW-1185">Reference proteome</keyword>
<comment type="caution">
    <text evidence="1">The sequence shown here is derived from an EMBL/GenBank/DDBJ whole genome shotgun (WGS) entry which is preliminary data.</text>
</comment>
<proteinExistence type="predicted"/>
<dbReference type="Proteomes" id="UP000698752">
    <property type="component" value="Unassembled WGS sequence"/>
</dbReference>
<evidence type="ECO:0000313" key="1">
    <source>
        <dbReference type="EMBL" id="MBR0651372.1"/>
    </source>
</evidence>
<organism evidence="1 2">
    <name type="scientific">Neoroseomonas terrae</name>
    <dbReference type="NCBI Taxonomy" id="424799"/>
    <lineage>
        <taxon>Bacteria</taxon>
        <taxon>Pseudomonadati</taxon>
        <taxon>Pseudomonadota</taxon>
        <taxon>Alphaproteobacteria</taxon>
        <taxon>Acetobacterales</taxon>
        <taxon>Acetobacteraceae</taxon>
        <taxon>Neoroseomonas</taxon>
    </lineage>
</organism>
<reference evidence="2" key="1">
    <citation type="journal article" date="2021" name="Syst. Appl. Microbiol.">
        <title>Roseomonas hellenica sp. nov., isolated from roots of wild-growing Alkanna tinctoria.</title>
        <authorList>
            <person name="Rat A."/>
            <person name="Naranjo H.D."/>
            <person name="Lebbe L."/>
            <person name="Cnockaert M."/>
            <person name="Krigas N."/>
            <person name="Grigoriadou K."/>
            <person name="Maloupa E."/>
            <person name="Willems A."/>
        </authorList>
    </citation>
    <scope>NUCLEOTIDE SEQUENCE [LARGE SCALE GENOMIC DNA]</scope>
    <source>
        <strain evidence="2">LMG 31159</strain>
    </source>
</reference>
<accession>A0ABS5EL89</accession>
<name>A0ABS5EL89_9PROT</name>
<protein>
    <submittedName>
        <fullName evidence="1">Uncharacterized protein</fullName>
    </submittedName>
</protein>
<gene>
    <name evidence="1" type="ORF">GXW78_16990</name>
</gene>